<dbReference type="NCBIfam" id="TIGR00256">
    <property type="entry name" value="D-aminoacyl-tRNA deacylase"/>
    <property type="match status" value="1"/>
</dbReference>
<comment type="domain">
    <text evidence="2">A Gly-cisPro motif from one monomer fits into the active site of the other monomer to allow specific chiral rejection of L-amino acids.</text>
</comment>
<evidence type="ECO:0000313" key="4">
    <source>
        <dbReference type="EMBL" id="OGM79015.1"/>
    </source>
</evidence>
<dbReference type="GO" id="GO:0043908">
    <property type="term" value="F:Ser(Gly)-tRNA(Ala) hydrolase activity"/>
    <property type="evidence" value="ECO:0007669"/>
    <property type="project" value="UniProtKB-UniRule"/>
</dbReference>
<comment type="subcellular location">
    <subcellularLocation>
        <location evidence="2">Cytoplasm</location>
    </subcellularLocation>
</comment>
<evidence type="ECO:0000313" key="5">
    <source>
        <dbReference type="Proteomes" id="UP000178999"/>
    </source>
</evidence>
<evidence type="ECO:0000256" key="3">
    <source>
        <dbReference type="SAM" id="Phobius"/>
    </source>
</evidence>
<keyword evidence="2" id="KW-0963">Cytoplasm</keyword>
<dbReference type="InterPro" id="IPR003732">
    <property type="entry name" value="Daa-tRNA_deacyls_DTD"/>
</dbReference>
<comment type="catalytic activity">
    <reaction evidence="2">
        <text>a D-aminoacyl-tRNA + H2O = a tRNA + a D-alpha-amino acid + H(+)</text>
        <dbReference type="Rhea" id="RHEA:13953"/>
        <dbReference type="Rhea" id="RHEA-COMP:10123"/>
        <dbReference type="Rhea" id="RHEA-COMP:10124"/>
        <dbReference type="ChEBI" id="CHEBI:15377"/>
        <dbReference type="ChEBI" id="CHEBI:15378"/>
        <dbReference type="ChEBI" id="CHEBI:59871"/>
        <dbReference type="ChEBI" id="CHEBI:78442"/>
        <dbReference type="ChEBI" id="CHEBI:79333"/>
        <dbReference type="EC" id="3.1.1.96"/>
    </reaction>
</comment>
<dbReference type="GO" id="GO:0106026">
    <property type="term" value="F:Gly-tRNA(Ala) deacylase activity"/>
    <property type="evidence" value="ECO:0007669"/>
    <property type="project" value="UniProtKB-UniRule"/>
</dbReference>
<dbReference type="Pfam" id="PF02580">
    <property type="entry name" value="Tyr_Deacylase"/>
    <property type="match status" value="1"/>
</dbReference>
<proteinExistence type="inferred from homology"/>
<reference evidence="4 5" key="1">
    <citation type="journal article" date="2016" name="Nat. Commun.">
        <title>Thousands of microbial genomes shed light on interconnected biogeochemical processes in an aquifer system.</title>
        <authorList>
            <person name="Anantharaman K."/>
            <person name="Brown C.T."/>
            <person name="Hug L.A."/>
            <person name="Sharon I."/>
            <person name="Castelle C.J."/>
            <person name="Probst A.J."/>
            <person name="Thomas B.C."/>
            <person name="Singh A."/>
            <person name="Wilkins M.J."/>
            <person name="Karaoz U."/>
            <person name="Brodie E.L."/>
            <person name="Williams K.H."/>
            <person name="Hubbard S.S."/>
            <person name="Banfield J.F."/>
        </authorList>
    </citation>
    <scope>NUCLEOTIDE SEQUENCE [LARGE SCALE GENOMIC DNA]</scope>
</reference>
<comment type="catalytic activity">
    <reaction evidence="2">
        <text>glycyl-tRNA(Ala) + H2O = tRNA(Ala) + glycine + H(+)</text>
        <dbReference type="Rhea" id="RHEA:53744"/>
        <dbReference type="Rhea" id="RHEA-COMP:9657"/>
        <dbReference type="Rhea" id="RHEA-COMP:13640"/>
        <dbReference type="ChEBI" id="CHEBI:15377"/>
        <dbReference type="ChEBI" id="CHEBI:15378"/>
        <dbReference type="ChEBI" id="CHEBI:57305"/>
        <dbReference type="ChEBI" id="CHEBI:78442"/>
        <dbReference type="ChEBI" id="CHEBI:78522"/>
    </reaction>
</comment>
<comment type="function">
    <text evidence="2">An aminoacyl-tRNA editing enzyme that deacylates mischarged D-aminoacyl-tRNAs. Also deacylates mischarged glycyl-tRNA(Ala), protecting cells against glycine mischarging by AlaRS. Acts via tRNA-based rather than protein-based catalysis; rejects L-amino acids rather than detecting D-amino acids in the active site. By recycling D-aminoacyl-tRNA to D-amino acids and free tRNA molecules, this enzyme counteracts the toxicity associated with the formation of D-aminoacyl-tRNA entities in vivo and helps enforce protein L-homochirality.</text>
</comment>
<dbReference type="STRING" id="1802538.A2382_01200"/>
<dbReference type="Gene3D" id="3.50.80.10">
    <property type="entry name" value="D-tyrosyl-tRNA(Tyr) deacylase"/>
    <property type="match status" value="1"/>
</dbReference>
<dbReference type="GO" id="GO:0019478">
    <property type="term" value="P:D-amino acid catabolic process"/>
    <property type="evidence" value="ECO:0007669"/>
    <property type="project" value="UniProtKB-UniRule"/>
</dbReference>
<dbReference type="Proteomes" id="UP000178999">
    <property type="component" value="Unassembled WGS sequence"/>
</dbReference>
<sequence>MKLVIQRVKKASVKVKKDDEVVGRIGVGLFILVGFGMEDTKEDVEKMVKKVLNLRVMVDSEGKMNLSIMDTSKEILVVSQFTLYADTEKGNRPSFIKAAEPGLARDLYRLFVMGLTQEGVKVETGKFGEYMEIDVQLDGPVTIEI</sequence>
<dbReference type="AlphaFoldDB" id="A0A1F8CTX6"/>
<comment type="caution">
    <text evidence="4">The sequence shown here is derived from an EMBL/GenBank/DDBJ whole genome shotgun (WGS) entry which is preliminary data.</text>
</comment>
<dbReference type="SUPFAM" id="SSF69500">
    <property type="entry name" value="DTD-like"/>
    <property type="match status" value="1"/>
</dbReference>
<keyword evidence="3" id="KW-1133">Transmembrane helix</keyword>
<dbReference type="InterPro" id="IPR023509">
    <property type="entry name" value="DTD-like_sf"/>
</dbReference>
<evidence type="ECO:0000256" key="2">
    <source>
        <dbReference type="HAMAP-Rule" id="MF_00518"/>
    </source>
</evidence>
<keyword evidence="2" id="KW-0820">tRNA-binding</keyword>
<feature type="transmembrane region" description="Helical" evidence="3">
    <location>
        <begin position="21"/>
        <end position="37"/>
    </location>
</feature>
<comment type="subunit">
    <text evidence="2">Homodimer.</text>
</comment>
<dbReference type="GO" id="GO:0000049">
    <property type="term" value="F:tRNA binding"/>
    <property type="evidence" value="ECO:0007669"/>
    <property type="project" value="UniProtKB-UniRule"/>
</dbReference>
<keyword evidence="3" id="KW-0812">Transmembrane</keyword>
<dbReference type="HAMAP" id="MF_00518">
    <property type="entry name" value="Deacylase_Dtd"/>
    <property type="match status" value="1"/>
</dbReference>
<dbReference type="GO" id="GO:0005737">
    <property type="term" value="C:cytoplasm"/>
    <property type="evidence" value="ECO:0007669"/>
    <property type="project" value="UniProtKB-SubCell"/>
</dbReference>
<organism evidence="4 5">
    <name type="scientific">Candidatus Woesebacteria bacterium RIFOXYB1_FULL_38_16</name>
    <dbReference type="NCBI Taxonomy" id="1802538"/>
    <lineage>
        <taxon>Bacteria</taxon>
        <taxon>Candidatus Woeseibacteriota</taxon>
    </lineage>
</organism>
<gene>
    <name evidence="2" type="primary">dtd</name>
    <name evidence="4" type="ORF">A2382_01200</name>
</gene>
<dbReference type="GO" id="GO:0051500">
    <property type="term" value="F:D-tyrosyl-tRNA(Tyr) deacylase activity"/>
    <property type="evidence" value="ECO:0007669"/>
    <property type="project" value="TreeGrafter"/>
</dbReference>
<name>A0A1F8CTX6_9BACT</name>
<comment type="similarity">
    <text evidence="1 2">Belongs to the DTD family.</text>
</comment>
<keyword evidence="2" id="KW-0378">Hydrolase</keyword>
<protein>
    <recommendedName>
        <fullName evidence="2">D-aminoacyl-tRNA deacylase</fullName>
        <shortName evidence="2">DTD</shortName>
        <ecNumber evidence="2">3.1.1.96</ecNumber>
    </recommendedName>
    <alternativeName>
        <fullName evidence="2">Gly-tRNA(Ala) deacylase</fullName>
        <ecNumber evidence="2">3.1.1.-</ecNumber>
    </alternativeName>
</protein>
<feature type="short sequence motif" description="Gly-cisPro motif, important for rejection of L-amino acids" evidence="2">
    <location>
        <begin position="139"/>
        <end position="140"/>
    </location>
</feature>
<accession>A0A1F8CTX6</accession>
<dbReference type="EC" id="3.1.1.-" evidence="2"/>
<dbReference type="EMBL" id="MGHY01000021">
    <property type="protein sequence ID" value="OGM79015.1"/>
    <property type="molecule type" value="Genomic_DNA"/>
</dbReference>
<dbReference type="PANTHER" id="PTHR10472:SF5">
    <property type="entry name" value="D-AMINOACYL-TRNA DEACYLASE 1"/>
    <property type="match status" value="1"/>
</dbReference>
<evidence type="ECO:0000256" key="1">
    <source>
        <dbReference type="ARBA" id="ARBA00009673"/>
    </source>
</evidence>
<dbReference type="PANTHER" id="PTHR10472">
    <property type="entry name" value="D-TYROSYL-TRNA TYR DEACYLASE"/>
    <property type="match status" value="1"/>
</dbReference>
<keyword evidence="3" id="KW-0472">Membrane</keyword>
<dbReference type="EC" id="3.1.1.96" evidence="2"/>
<keyword evidence="2" id="KW-0694">RNA-binding</keyword>
<dbReference type="FunFam" id="3.50.80.10:FF:000001">
    <property type="entry name" value="D-aminoacyl-tRNA deacylase"/>
    <property type="match status" value="1"/>
</dbReference>